<accession>A0A4R3LPA0</accession>
<dbReference type="InterPro" id="IPR037185">
    <property type="entry name" value="EmrE-like"/>
</dbReference>
<feature type="domain" description="EamA" evidence="7">
    <location>
        <begin position="157"/>
        <end position="285"/>
    </location>
</feature>
<feature type="domain" description="EamA" evidence="7">
    <location>
        <begin position="16"/>
        <end position="144"/>
    </location>
</feature>
<feature type="transmembrane region" description="Helical" evidence="6">
    <location>
        <begin position="103"/>
        <end position="120"/>
    </location>
</feature>
<feature type="transmembrane region" description="Helical" evidence="6">
    <location>
        <begin position="273"/>
        <end position="291"/>
    </location>
</feature>
<feature type="transmembrane region" description="Helical" evidence="6">
    <location>
        <begin position="187"/>
        <end position="205"/>
    </location>
</feature>
<protein>
    <submittedName>
        <fullName evidence="8">EamA domain-containing membrane protein RarD</fullName>
    </submittedName>
</protein>
<comment type="subcellular location">
    <subcellularLocation>
        <location evidence="1">Membrane</location>
        <topology evidence="1">Multi-pass membrane protein</topology>
    </subcellularLocation>
</comment>
<feature type="transmembrane region" description="Helical" evidence="6">
    <location>
        <begin position="157"/>
        <end position="175"/>
    </location>
</feature>
<evidence type="ECO:0000256" key="3">
    <source>
        <dbReference type="ARBA" id="ARBA00022692"/>
    </source>
</evidence>
<dbReference type="Pfam" id="PF00892">
    <property type="entry name" value="EamA"/>
    <property type="match status" value="2"/>
</dbReference>
<feature type="transmembrane region" description="Helical" evidence="6">
    <location>
        <begin position="246"/>
        <end position="267"/>
    </location>
</feature>
<gene>
    <name evidence="8" type="ORF">EDC25_101196</name>
</gene>
<dbReference type="InterPro" id="IPR050638">
    <property type="entry name" value="AA-Vitamin_Transporters"/>
</dbReference>
<organism evidence="8 9">
    <name type="scientific">Pseudofulvimonas gallinarii</name>
    <dbReference type="NCBI Taxonomy" id="634155"/>
    <lineage>
        <taxon>Bacteria</taxon>
        <taxon>Pseudomonadati</taxon>
        <taxon>Pseudomonadota</taxon>
        <taxon>Gammaproteobacteria</taxon>
        <taxon>Lysobacterales</taxon>
        <taxon>Rhodanobacteraceae</taxon>
        <taxon>Pseudofulvimonas</taxon>
    </lineage>
</organism>
<name>A0A4R3LPA0_9GAMM</name>
<comment type="similarity">
    <text evidence="2">Belongs to the EamA transporter family.</text>
</comment>
<feature type="transmembrane region" description="Helical" evidence="6">
    <location>
        <begin position="39"/>
        <end position="62"/>
    </location>
</feature>
<dbReference type="AlphaFoldDB" id="A0A4R3LPA0"/>
<reference evidence="8 9" key="1">
    <citation type="submission" date="2019-03" db="EMBL/GenBank/DDBJ databases">
        <title>Genomic Encyclopedia of Type Strains, Phase IV (KMG-IV): sequencing the most valuable type-strain genomes for metagenomic binning, comparative biology and taxonomic classification.</title>
        <authorList>
            <person name="Goeker M."/>
        </authorList>
    </citation>
    <scope>NUCLEOTIDE SEQUENCE [LARGE SCALE GENOMIC DNA]</scope>
    <source>
        <strain evidence="8 9">DSM 21944</strain>
    </source>
</reference>
<feature type="transmembrane region" description="Helical" evidence="6">
    <location>
        <begin position="129"/>
        <end position="151"/>
    </location>
</feature>
<evidence type="ECO:0000256" key="1">
    <source>
        <dbReference type="ARBA" id="ARBA00004141"/>
    </source>
</evidence>
<dbReference type="PANTHER" id="PTHR32322">
    <property type="entry name" value="INNER MEMBRANE TRANSPORTER"/>
    <property type="match status" value="1"/>
</dbReference>
<proteinExistence type="inferred from homology"/>
<evidence type="ECO:0000256" key="5">
    <source>
        <dbReference type="ARBA" id="ARBA00023136"/>
    </source>
</evidence>
<keyword evidence="9" id="KW-1185">Reference proteome</keyword>
<keyword evidence="3 6" id="KW-0812">Transmembrane</keyword>
<feature type="transmembrane region" description="Helical" evidence="6">
    <location>
        <begin position="74"/>
        <end position="91"/>
    </location>
</feature>
<evidence type="ECO:0000256" key="4">
    <source>
        <dbReference type="ARBA" id="ARBA00022989"/>
    </source>
</evidence>
<keyword evidence="5 6" id="KW-0472">Membrane</keyword>
<dbReference type="EMBL" id="SMAF01000001">
    <property type="protein sequence ID" value="TCT01329.1"/>
    <property type="molecule type" value="Genomic_DNA"/>
</dbReference>
<dbReference type="Proteomes" id="UP000294599">
    <property type="component" value="Unassembled WGS sequence"/>
</dbReference>
<evidence type="ECO:0000313" key="8">
    <source>
        <dbReference type="EMBL" id="TCT01329.1"/>
    </source>
</evidence>
<evidence type="ECO:0000259" key="7">
    <source>
        <dbReference type="Pfam" id="PF00892"/>
    </source>
</evidence>
<evidence type="ECO:0000256" key="2">
    <source>
        <dbReference type="ARBA" id="ARBA00007362"/>
    </source>
</evidence>
<sequence length="296" mass="30524">MTAEGPAPAGRATLAGFAAICLWSTLAVLTLGTAGMPPFLLLALGFGIGGLLGLALLVRPGGAGLQALRQPPQAFLLTTASLFGYHALYFIALKSAPVVQANLINYLWPLLIVVFAALLLRQRVAGRQWLGVLTGLAGAILIVTGGARIGIDPAHLPGYLAALGAAVTWGIYSVLNRRFAQVPSATIAGPCLVVSVLGAICHVVLENGIAWDVRTAAIVLAMGLGPVGIAFWLWDIGTKRGSLPVLGNLAYATPLLSTLWLLIAGAATPHWSQAVACLLIITGGLLGTANVRAPRR</sequence>
<comment type="caution">
    <text evidence="8">The sequence shown here is derived from an EMBL/GenBank/DDBJ whole genome shotgun (WGS) entry which is preliminary data.</text>
</comment>
<feature type="transmembrane region" description="Helical" evidence="6">
    <location>
        <begin position="217"/>
        <end position="234"/>
    </location>
</feature>
<dbReference type="InterPro" id="IPR000620">
    <property type="entry name" value="EamA_dom"/>
</dbReference>
<dbReference type="PANTHER" id="PTHR32322:SF2">
    <property type="entry name" value="EAMA DOMAIN-CONTAINING PROTEIN"/>
    <property type="match status" value="1"/>
</dbReference>
<dbReference type="GO" id="GO:0016020">
    <property type="term" value="C:membrane"/>
    <property type="evidence" value="ECO:0007669"/>
    <property type="project" value="UniProtKB-SubCell"/>
</dbReference>
<keyword evidence="4 6" id="KW-1133">Transmembrane helix</keyword>
<dbReference type="RefSeq" id="WP_205984935.1">
    <property type="nucleotide sequence ID" value="NZ_JBHLWF010000005.1"/>
</dbReference>
<evidence type="ECO:0000256" key="6">
    <source>
        <dbReference type="SAM" id="Phobius"/>
    </source>
</evidence>
<dbReference type="SUPFAM" id="SSF103481">
    <property type="entry name" value="Multidrug resistance efflux transporter EmrE"/>
    <property type="match status" value="1"/>
</dbReference>
<feature type="transmembrane region" description="Helical" evidence="6">
    <location>
        <begin position="12"/>
        <end position="33"/>
    </location>
</feature>
<evidence type="ECO:0000313" key="9">
    <source>
        <dbReference type="Proteomes" id="UP000294599"/>
    </source>
</evidence>